<protein>
    <submittedName>
        <fullName evidence="3">TolA protein</fullName>
    </submittedName>
</protein>
<accession>A0A0F6YL55</accession>
<dbReference type="Proteomes" id="UP000034883">
    <property type="component" value="Chromosome"/>
</dbReference>
<evidence type="ECO:0000313" key="3">
    <source>
        <dbReference type="EMBL" id="AKF07926.1"/>
    </source>
</evidence>
<dbReference type="RefSeq" id="WP_053235128.1">
    <property type="nucleotide sequence ID" value="NZ_CP011125.1"/>
</dbReference>
<organism evidence="3 4">
    <name type="scientific">Sandaracinus amylolyticus</name>
    <dbReference type="NCBI Taxonomy" id="927083"/>
    <lineage>
        <taxon>Bacteria</taxon>
        <taxon>Pseudomonadati</taxon>
        <taxon>Myxococcota</taxon>
        <taxon>Polyangia</taxon>
        <taxon>Polyangiales</taxon>
        <taxon>Sandaracinaceae</taxon>
        <taxon>Sandaracinus</taxon>
    </lineage>
</organism>
<dbReference type="AlphaFoldDB" id="A0A0F6YL55"/>
<proteinExistence type="predicted"/>
<name>A0A0F6YL55_9BACT</name>
<dbReference type="EMBL" id="CP011125">
    <property type="protein sequence ID" value="AKF07926.1"/>
    <property type="molecule type" value="Genomic_DNA"/>
</dbReference>
<dbReference type="InterPro" id="IPR011990">
    <property type="entry name" value="TPR-like_helical_dom_sf"/>
</dbReference>
<feature type="region of interest" description="Disordered" evidence="2">
    <location>
        <begin position="1"/>
        <end position="26"/>
    </location>
</feature>
<dbReference type="KEGG" id="samy:DB32_005075"/>
<sequence length="688" mass="72670">MSTRDALAPVRARGAPPGDAPGDARGRPRFALRFEAGRGVLALARPLAFGAGEIEQLEIDLGRLGGAIDLRAGAARFRHRRGDVTRLDVRIDLDALAGALSTDAIEVRTIATTRESLTVALRDATRTLVVELVPAWDGDDLVLALRGARAAIDGPRTTFGDALALLASMRAPFDPTRGLARIDDPLRRALTEALVPHGQRVPLVRGARREAPRFEARHLRLRLGERGEVSAAVRAALEDARVIAPVLAALAIDREDVARRELHAVQGCDAAEALRAELERARDARDPSVALREALASHDVEGAASHARALAAVERCDDLAIEGLTAASRLARDDDPGTAADLAARALARRPRDPELALAWLERVAHAPESDALVGGVRALAATIAGPRRGEVLRAAAALLDRAGEIDEGARAWDEAARIDPGDVVAIEGLAASLARRDRNDEALAAWDRAAALHEDRDAAARALMHAAERARAAGHLRGAAARLEDAAAQAESEALQLEALATLSAIRRASGAREAAAEADARILELAERGAGTTLVRALHAMARAAIDERAEVRARAAIDALRRAGEDVTSLEHALDAGALDALERDAPERGDGDPNARALAARSIAERLRASGRLGDAARALARAGAITHDAATLRAALELAEKAEAWDAAREVIERAIEVVGDGPARAQLEARRALVMAKLLRNP</sequence>
<dbReference type="SUPFAM" id="SSF48452">
    <property type="entry name" value="TPR-like"/>
    <property type="match status" value="1"/>
</dbReference>
<keyword evidence="1" id="KW-0175">Coiled coil</keyword>
<evidence type="ECO:0000256" key="1">
    <source>
        <dbReference type="SAM" id="Coils"/>
    </source>
</evidence>
<dbReference type="Gene3D" id="1.25.40.10">
    <property type="entry name" value="Tetratricopeptide repeat domain"/>
    <property type="match status" value="1"/>
</dbReference>
<keyword evidence="4" id="KW-1185">Reference proteome</keyword>
<evidence type="ECO:0000313" key="4">
    <source>
        <dbReference type="Proteomes" id="UP000034883"/>
    </source>
</evidence>
<feature type="coiled-coil region" evidence="1">
    <location>
        <begin position="474"/>
        <end position="501"/>
    </location>
</feature>
<gene>
    <name evidence="3" type="ORF">DB32_005075</name>
</gene>
<evidence type="ECO:0000256" key="2">
    <source>
        <dbReference type="SAM" id="MobiDB-lite"/>
    </source>
</evidence>
<reference evidence="3 4" key="1">
    <citation type="submission" date="2015-03" db="EMBL/GenBank/DDBJ databases">
        <title>Genome assembly of Sandaracinus amylolyticus DSM 53668.</title>
        <authorList>
            <person name="Sharma G."/>
            <person name="Subramanian S."/>
        </authorList>
    </citation>
    <scope>NUCLEOTIDE SEQUENCE [LARGE SCALE GENOMIC DNA]</scope>
    <source>
        <strain evidence="3 4">DSM 53668</strain>
    </source>
</reference>
<dbReference type="STRING" id="927083.DB32_005075"/>